<dbReference type="CDD" id="cd10845">
    <property type="entry name" value="DSRM_RNAse_III_family"/>
    <property type="match status" value="1"/>
</dbReference>
<keyword evidence="13" id="KW-1185">Reference proteome</keyword>
<dbReference type="GO" id="GO:0003725">
    <property type="term" value="F:double-stranded RNA binding"/>
    <property type="evidence" value="ECO:0007669"/>
    <property type="project" value="TreeGrafter"/>
</dbReference>
<dbReference type="InterPro" id="IPR011907">
    <property type="entry name" value="RNase_III"/>
</dbReference>
<keyword evidence="5" id="KW-0255">Endonuclease</keyword>
<dbReference type="GO" id="GO:0004525">
    <property type="term" value="F:ribonuclease III activity"/>
    <property type="evidence" value="ECO:0007669"/>
    <property type="project" value="UniProtKB-EC"/>
</dbReference>
<dbReference type="NCBIfam" id="TIGR02191">
    <property type="entry name" value="RNaseIII"/>
    <property type="match status" value="1"/>
</dbReference>
<keyword evidence="4" id="KW-0540">Nuclease</keyword>
<comment type="caution">
    <text evidence="12">The sequence shown here is derived from an EMBL/GenBank/DDBJ whole genome shotgun (WGS) entry which is preliminary data.</text>
</comment>
<dbReference type="GO" id="GO:0006364">
    <property type="term" value="P:rRNA processing"/>
    <property type="evidence" value="ECO:0007669"/>
    <property type="project" value="InterPro"/>
</dbReference>
<dbReference type="CDD" id="cd00593">
    <property type="entry name" value="RIBOc"/>
    <property type="match status" value="1"/>
</dbReference>
<dbReference type="PROSITE" id="PS00517">
    <property type="entry name" value="RNASE_3_1"/>
    <property type="match status" value="1"/>
</dbReference>
<evidence type="ECO:0000256" key="1">
    <source>
        <dbReference type="ARBA" id="ARBA00000109"/>
    </source>
</evidence>
<gene>
    <name evidence="12" type="ORF">GBAR_LOCUS5774</name>
</gene>
<dbReference type="Pfam" id="PF00035">
    <property type="entry name" value="dsrm"/>
    <property type="match status" value="1"/>
</dbReference>
<feature type="domain" description="RNase III" evidence="11">
    <location>
        <begin position="9"/>
        <end position="138"/>
    </location>
</feature>
<dbReference type="Gene3D" id="3.30.160.20">
    <property type="match status" value="1"/>
</dbReference>
<dbReference type="FunFam" id="1.10.1520.10:FF:000001">
    <property type="entry name" value="Ribonuclease 3"/>
    <property type="match status" value="1"/>
</dbReference>
<sequence length="283" mass="30449">MSPSKDGRGRNFASMLGFQFRDPSLFERALVHRSYCNEHGMDASDSYERLEFLGDAVLELIVSDSLYVQFPEADEGQLTKSRSSVVRGKVLAGVARRLGLGEMLLVGHGVESSGGRDQESVLAAALEAVIAAVYLDQGMETARQFVDRHLAPELADIGRSGAPPENPKSRLQELLQGRGHPTPSYRLIGREGPDHSPVFSVEALVGEQILGIGEGGRKSEAEHAAAKEALENILSGSCSLAQESNCTGNSPSKPNTEVENRPADCSRVARGGILNRLRLTRKG</sequence>
<feature type="compositionally biased region" description="Polar residues" evidence="9">
    <location>
        <begin position="245"/>
        <end position="255"/>
    </location>
</feature>
<keyword evidence="7 8" id="KW-0694">RNA-binding</keyword>
<feature type="domain" description="DRBM" evidence="10">
    <location>
        <begin position="166"/>
        <end position="235"/>
    </location>
</feature>
<evidence type="ECO:0000313" key="12">
    <source>
        <dbReference type="EMBL" id="CAI8008427.1"/>
    </source>
</evidence>
<evidence type="ECO:0000259" key="11">
    <source>
        <dbReference type="PROSITE" id="PS50142"/>
    </source>
</evidence>
<evidence type="ECO:0000256" key="7">
    <source>
        <dbReference type="ARBA" id="ARBA00022884"/>
    </source>
</evidence>
<dbReference type="PROSITE" id="PS50142">
    <property type="entry name" value="RNASE_3_2"/>
    <property type="match status" value="1"/>
</dbReference>
<comment type="similarity">
    <text evidence="2">Belongs to the ribonuclease III family.</text>
</comment>
<organism evidence="12 13">
    <name type="scientific">Geodia barretti</name>
    <name type="common">Barrett's horny sponge</name>
    <dbReference type="NCBI Taxonomy" id="519541"/>
    <lineage>
        <taxon>Eukaryota</taxon>
        <taxon>Metazoa</taxon>
        <taxon>Porifera</taxon>
        <taxon>Demospongiae</taxon>
        <taxon>Heteroscleromorpha</taxon>
        <taxon>Tetractinellida</taxon>
        <taxon>Astrophorina</taxon>
        <taxon>Geodiidae</taxon>
        <taxon>Geodia</taxon>
    </lineage>
</organism>
<protein>
    <recommendedName>
        <fullName evidence="3">ribonuclease III</fullName>
        <ecNumber evidence="3">3.1.26.3</ecNumber>
    </recommendedName>
</protein>
<dbReference type="PANTHER" id="PTHR11207">
    <property type="entry name" value="RIBONUCLEASE III"/>
    <property type="match status" value="1"/>
</dbReference>
<dbReference type="InterPro" id="IPR036389">
    <property type="entry name" value="RNase_III_sf"/>
</dbReference>
<evidence type="ECO:0000256" key="8">
    <source>
        <dbReference type="PROSITE-ProRule" id="PRU00266"/>
    </source>
</evidence>
<dbReference type="EMBL" id="CASHTH010000843">
    <property type="protein sequence ID" value="CAI8008427.1"/>
    <property type="molecule type" value="Genomic_DNA"/>
</dbReference>
<dbReference type="GO" id="GO:0030847">
    <property type="term" value="P:termination of RNA polymerase II transcription, exosome-dependent"/>
    <property type="evidence" value="ECO:0007669"/>
    <property type="project" value="UniProtKB-ARBA"/>
</dbReference>
<feature type="region of interest" description="Disordered" evidence="9">
    <location>
        <begin position="245"/>
        <end position="264"/>
    </location>
</feature>
<evidence type="ECO:0000256" key="9">
    <source>
        <dbReference type="SAM" id="MobiDB-lite"/>
    </source>
</evidence>
<dbReference type="SMART" id="SM00358">
    <property type="entry name" value="DSRM"/>
    <property type="match status" value="1"/>
</dbReference>
<dbReference type="InterPro" id="IPR014720">
    <property type="entry name" value="dsRBD_dom"/>
</dbReference>
<evidence type="ECO:0000256" key="2">
    <source>
        <dbReference type="ARBA" id="ARBA00010183"/>
    </source>
</evidence>
<dbReference type="PANTHER" id="PTHR11207:SF0">
    <property type="entry name" value="RIBONUCLEASE 3"/>
    <property type="match status" value="1"/>
</dbReference>
<evidence type="ECO:0000256" key="4">
    <source>
        <dbReference type="ARBA" id="ARBA00022722"/>
    </source>
</evidence>
<accession>A0AA35WCP1</accession>
<dbReference type="Pfam" id="PF14622">
    <property type="entry name" value="Ribonucleas_3_3"/>
    <property type="match status" value="1"/>
</dbReference>
<proteinExistence type="inferred from homology"/>
<dbReference type="EC" id="3.1.26.3" evidence="3"/>
<keyword evidence="6" id="KW-0378">Hydrolase</keyword>
<evidence type="ECO:0000259" key="10">
    <source>
        <dbReference type="PROSITE" id="PS50137"/>
    </source>
</evidence>
<dbReference type="InterPro" id="IPR000999">
    <property type="entry name" value="RNase_III_dom"/>
</dbReference>
<dbReference type="Proteomes" id="UP001174909">
    <property type="component" value="Unassembled WGS sequence"/>
</dbReference>
<comment type="catalytic activity">
    <reaction evidence="1">
        <text>Endonucleolytic cleavage to 5'-phosphomonoester.</text>
        <dbReference type="EC" id="3.1.26.3"/>
    </reaction>
</comment>
<dbReference type="SUPFAM" id="SSF54768">
    <property type="entry name" value="dsRNA-binding domain-like"/>
    <property type="match status" value="1"/>
</dbReference>
<name>A0AA35WCP1_GEOBA</name>
<dbReference type="SMART" id="SM00535">
    <property type="entry name" value="RIBOc"/>
    <property type="match status" value="1"/>
</dbReference>
<evidence type="ECO:0000256" key="6">
    <source>
        <dbReference type="ARBA" id="ARBA00022801"/>
    </source>
</evidence>
<evidence type="ECO:0000313" key="13">
    <source>
        <dbReference type="Proteomes" id="UP001174909"/>
    </source>
</evidence>
<reference evidence="12" key="1">
    <citation type="submission" date="2023-03" db="EMBL/GenBank/DDBJ databases">
        <authorList>
            <person name="Steffen K."/>
            <person name="Cardenas P."/>
        </authorList>
    </citation>
    <scope>NUCLEOTIDE SEQUENCE</scope>
</reference>
<dbReference type="GO" id="GO:0035196">
    <property type="term" value="P:miRNA processing"/>
    <property type="evidence" value="ECO:0007669"/>
    <property type="project" value="UniProtKB-ARBA"/>
</dbReference>
<dbReference type="AlphaFoldDB" id="A0AA35WCP1"/>
<dbReference type="SUPFAM" id="SSF69065">
    <property type="entry name" value="RNase III domain-like"/>
    <property type="match status" value="1"/>
</dbReference>
<dbReference type="Gene3D" id="1.10.1520.10">
    <property type="entry name" value="Ribonuclease III domain"/>
    <property type="match status" value="1"/>
</dbReference>
<evidence type="ECO:0000256" key="3">
    <source>
        <dbReference type="ARBA" id="ARBA00012177"/>
    </source>
</evidence>
<dbReference type="HAMAP" id="MF_00104">
    <property type="entry name" value="RNase_III"/>
    <property type="match status" value="1"/>
</dbReference>
<dbReference type="GO" id="GO:0034475">
    <property type="term" value="P:U4 snRNA 3'-end processing"/>
    <property type="evidence" value="ECO:0007669"/>
    <property type="project" value="UniProtKB-ARBA"/>
</dbReference>
<dbReference type="PROSITE" id="PS50137">
    <property type="entry name" value="DS_RBD"/>
    <property type="match status" value="1"/>
</dbReference>
<dbReference type="GO" id="GO:0034963">
    <property type="term" value="P:box C/D sno(s)RNA processing"/>
    <property type="evidence" value="ECO:0007669"/>
    <property type="project" value="UniProtKB-ARBA"/>
</dbReference>
<evidence type="ECO:0000256" key="5">
    <source>
        <dbReference type="ARBA" id="ARBA00022759"/>
    </source>
</evidence>